<accession>K9WZC5</accession>
<dbReference type="STRING" id="56107.Cylst_2993"/>
<sequence>MVNPQTDSEWTIHSLNIHGTFFEQWCADIFQSVPGCNVVSTNYPVEFPLQSNSLKSKESALDIWVELSNQDEVYAFLIECKKNNPDFVDWIFFPKRGNNSRRNLVSRIIRNQENIQSYMSALQETSLVNFFNEARESRGNYTSKKTPETQRTKTSNHAVTEASNQVAVATQAIWSEETNLAFELQRKQLTSQLKYRIKTFIPCIVTTANLYSCSFDPQDVDPSRGEINFDEVNLQKEPFIFYEYPLPRHLQPTVSDIVDIMLNGKRDIFARMDIIIINSLHLKNMLTQENAVENIINTIINTSK</sequence>
<name>K9WZC5_9NOST</name>
<protein>
    <submittedName>
        <fullName evidence="1">Uncharacterized protein</fullName>
    </submittedName>
</protein>
<reference evidence="1 2" key="1">
    <citation type="submission" date="2012-06" db="EMBL/GenBank/DDBJ databases">
        <title>Finished chromosome of genome of Cylindrospermum stagnale PCC 7417.</title>
        <authorList>
            <consortium name="US DOE Joint Genome Institute"/>
            <person name="Gugger M."/>
            <person name="Coursin T."/>
            <person name="Rippka R."/>
            <person name="Tandeau De Marsac N."/>
            <person name="Huntemann M."/>
            <person name="Wei C.-L."/>
            <person name="Han J."/>
            <person name="Detter J.C."/>
            <person name="Han C."/>
            <person name="Tapia R."/>
            <person name="Chen A."/>
            <person name="Kyrpides N."/>
            <person name="Mavromatis K."/>
            <person name="Markowitz V."/>
            <person name="Szeto E."/>
            <person name="Ivanova N."/>
            <person name="Pagani I."/>
            <person name="Pati A."/>
            <person name="Goodwin L."/>
            <person name="Nordberg H.P."/>
            <person name="Cantor M.N."/>
            <person name="Hua S.X."/>
            <person name="Woyke T."/>
            <person name="Kerfeld C.A."/>
        </authorList>
    </citation>
    <scope>NUCLEOTIDE SEQUENCE [LARGE SCALE GENOMIC DNA]</scope>
    <source>
        <strain evidence="1 2">PCC 7417</strain>
    </source>
</reference>
<dbReference type="EMBL" id="CP003642">
    <property type="protein sequence ID" value="AFZ25164.1"/>
    <property type="molecule type" value="Genomic_DNA"/>
</dbReference>
<dbReference type="AlphaFoldDB" id="K9WZC5"/>
<dbReference type="RefSeq" id="WP_015208417.1">
    <property type="nucleotide sequence ID" value="NC_019757.1"/>
</dbReference>
<organism evidence="1 2">
    <name type="scientific">Cylindrospermum stagnale PCC 7417</name>
    <dbReference type="NCBI Taxonomy" id="56107"/>
    <lineage>
        <taxon>Bacteria</taxon>
        <taxon>Bacillati</taxon>
        <taxon>Cyanobacteriota</taxon>
        <taxon>Cyanophyceae</taxon>
        <taxon>Nostocales</taxon>
        <taxon>Nostocaceae</taxon>
        <taxon>Cylindrospermum</taxon>
    </lineage>
</organism>
<keyword evidence="2" id="KW-1185">Reference proteome</keyword>
<dbReference type="KEGG" id="csg:Cylst_2993"/>
<gene>
    <name evidence="1" type="ORF">Cylst_2993</name>
</gene>
<dbReference type="OrthoDB" id="9943798at2"/>
<proteinExistence type="predicted"/>
<dbReference type="Proteomes" id="UP000010475">
    <property type="component" value="Chromosome"/>
</dbReference>
<evidence type="ECO:0000313" key="2">
    <source>
        <dbReference type="Proteomes" id="UP000010475"/>
    </source>
</evidence>
<dbReference type="HOGENOM" id="CLU_914381_0_0_3"/>
<evidence type="ECO:0000313" key="1">
    <source>
        <dbReference type="EMBL" id="AFZ25164.1"/>
    </source>
</evidence>